<proteinExistence type="predicted"/>
<dbReference type="AlphaFoldDB" id="A0A803QNQ3"/>
<keyword evidence="3" id="KW-1185">Reference proteome</keyword>
<accession>A0A803QNQ3</accession>
<keyword evidence="1" id="KW-0812">Transmembrane</keyword>
<dbReference type="PANTHER" id="PTHR12480:SF6">
    <property type="entry name" value="2-OXOGLUTARATE AND IRON-DEPENDENT OXYGENASE JMJD4"/>
    <property type="match status" value="1"/>
</dbReference>
<name>A0A803QNQ3_CANSA</name>
<dbReference type="OMA" id="PCTISYI"/>
<evidence type="ECO:0000256" key="1">
    <source>
        <dbReference type="SAM" id="Phobius"/>
    </source>
</evidence>
<dbReference type="SUPFAM" id="SSF51197">
    <property type="entry name" value="Clavaminate synthase-like"/>
    <property type="match status" value="1"/>
</dbReference>
<protein>
    <submittedName>
        <fullName evidence="2">Uncharacterized protein</fullName>
    </submittedName>
</protein>
<feature type="transmembrane region" description="Helical" evidence="1">
    <location>
        <begin position="132"/>
        <end position="153"/>
    </location>
</feature>
<dbReference type="Gramene" id="evm.model.10.412">
    <property type="protein sequence ID" value="cds.evm.model.10.412"/>
    <property type="gene ID" value="evm.TU.10.412"/>
</dbReference>
<keyword evidence="1" id="KW-0472">Membrane</keyword>
<reference evidence="2" key="1">
    <citation type="submission" date="2021-03" db="UniProtKB">
        <authorList>
            <consortium name="EnsemblPlants"/>
        </authorList>
    </citation>
    <scope>IDENTIFICATION</scope>
</reference>
<evidence type="ECO:0000313" key="2">
    <source>
        <dbReference type="EnsemblPlants" id="cds.evm.model.10.412"/>
    </source>
</evidence>
<dbReference type="OrthoDB" id="424465at2759"/>
<dbReference type="GO" id="GO:0005634">
    <property type="term" value="C:nucleus"/>
    <property type="evidence" value="ECO:0007669"/>
    <property type="project" value="TreeGrafter"/>
</dbReference>
<dbReference type="GO" id="GO:0043565">
    <property type="term" value="F:sequence-specific DNA binding"/>
    <property type="evidence" value="ECO:0007669"/>
    <property type="project" value="TreeGrafter"/>
</dbReference>
<sequence>MGIKIEGKIEKVNGLELSYDDFVKRYMEKNQPVVLTGLTDQWRACTDWVTSNGKPNLQFFATHFPKSTVQVADCGTREFTDQKRVQMSVSKFVDQWVQGSVQEEDSNASTKDVRDKPLLYLKDWHLVKVYKAFFLLLFSPWFAAPMSWVQLFMGGTYLGIF</sequence>
<dbReference type="EnsemblPlants" id="evm.model.10.412">
    <property type="protein sequence ID" value="cds.evm.model.10.412"/>
    <property type="gene ID" value="evm.TU.10.412"/>
</dbReference>
<dbReference type="GO" id="GO:0045905">
    <property type="term" value="P:positive regulation of translational termination"/>
    <property type="evidence" value="ECO:0007669"/>
    <property type="project" value="TreeGrafter"/>
</dbReference>
<evidence type="ECO:0000313" key="3">
    <source>
        <dbReference type="Proteomes" id="UP000596661"/>
    </source>
</evidence>
<organism evidence="2 3">
    <name type="scientific">Cannabis sativa</name>
    <name type="common">Hemp</name>
    <name type="synonym">Marijuana</name>
    <dbReference type="NCBI Taxonomy" id="3483"/>
    <lineage>
        <taxon>Eukaryota</taxon>
        <taxon>Viridiplantae</taxon>
        <taxon>Streptophyta</taxon>
        <taxon>Embryophyta</taxon>
        <taxon>Tracheophyta</taxon>
        <taxon>Spermatophyta</taxon>
        <taxon>Magnoliopsida</taxon>
        <taxon>eudicotyledons</taxon>
        <taxon>Gunneridae</taxon>
        <taxon>Pentapetalae</taxon>
        <taxon>rosids</taxon>
        <taxon>fabids</taxon>
        <taxon>Rosales</taxon>
        <taxon>Cannabaceae</taxon>
        <taxon>Cannabis</taxon>
    </lineage>
</organism>
<dbReference type="Proteomes" id="UP000596661">
    <property type="component" value="Unassembled WGS sequence"/>
</dbReference>
<dbReference type="PANTHER" id="PTHR12480">
    <property type="entry name" value="ARGININE DEMETHYLASE AND LYSYL-HYDROXYLASE JMJD"/>
    <property type="match status" value="1"/>
</dbReference>
<dbReference type="EMBL" id="UZAU01000800">
    <property type="status" value="NOT_ANNOTATED_CDS"/>
    <property type="molecule type" value="Genomic_DNA"/>
</dbReference>
<keyword evidence="1" id="KW-1133">Transmembrane helix</keyword>
<dbReference type="Gene3D" id="2.60.120.650">
    <property type="entry name" value="Cupin"/>
    <property type="match status" value="1"/>
</dbReference>
<dbReference type="GO" id="GO:0016706">
    <property type="term" value="F:2-oxoglutarate-dependent dioxygenase activity"/>
    <property type="evidence" value="ECO:0007669"/>
    <property type="project" value="TreeGrafter"/>
</dbReference>
<dbReference type="GO" id="GO:0005737">
    <property type="term" value="C:cytoplasm"/>
    <property type="evidence" value="ECO:0007669"/>
    <property type="project" value="TreeGrafter"/>
</dbReference>
<dbReference type="InterPro" id="IPR050910">
    <property type="entry name" value="JMJD6_ArgDemeth/LysHydrox"/>
</dbReference>